<feature type="compositionally biased region" description="Polar residues" evidence="1">
    <location>
        <begin position="382"/>
        <end position="401"/>
    </location>
</feature>
<feature type="compositionally biased region" description="Low complexity" evidence="1">
    <location>
        <begin position="216"/>
        <end position="234"/>
    </location>
</feature>
<keyword evidence="3" id="KW-1185">Reference proteome</keyword>
<proteinExistence type="predicted"/>
<feature type="region of interest" description="Disordered" evidence="1">
    <location>
        <begin position="381"/>
        <end position="401"/>
    </location>
</feature>
<feature type="compositionally biased region" description="Polar residues" evidence="1">
    <location>
        <begin position="183"/>
        <end position="198"/>
    </location>
</feature>
<feature type="compositionally biased region" description="Low complexity" evidence="1">
    <location>
        <begin position="141"/>
        <end position="169"/>
    </location>
</feature>
<dbReference type="AlphaFoldDB" id="A0A5E8BB88"/>
<feature type="compositionally biased region" description="Polar residues" evidence="1">
    <location>
        <begin position="237"/>
        <end position="264"/>
    </location>
</feature>
<feature type="compositionally biased region" description="Pro residues" evidence="1">
    <location>
        <begin position="204"/>
        <end position="215"/>
    </location>
</feature>
<dbReference type="GeneID" id="43580134"/>
<protein>
    <submittedName>
        <fullName evidence="2">Uncharacterized protein</fullName>
    </submittedName>
</protein>
<accession>A0A5E8BB88</accession>
<organism evidence="2 3">
    <name type="scientific">Magnusiomyces paraingens</name>
    <dbReference type="NCBI Taxonomy" id="2606893"/>
    <lineage>
        <taxon>Eukaryota</taxon>
        <taxon>Fungi</taxon>
        <taxon>Dikarya</taxon>
        <taxon>Ascomycota</taxon>
        <taxon>Saccharomycotina</taxon>
        <taxon>Dipodascomycetes</taxon>
        <taxon>Dipodascales</taxon>
        <taxon>Dipodascaceae</taxon>
        <taxon>Magnusiomyces</taxon>
    </lineage>
</organism>
<feature type="compositionally biased region" description="Polar residues" evidence="1">
    <location>
        <begin position="74"/>
        <end position="83"/>
    </location>
</feature>
<evidence type="ECO:0000313" key="2">
    <source>
        <dbReference type="EMBL" id="VVT46634.1"/>
    </source>
</evidence>
<reference evidence="2 3" key="1">
    <citation type="submission" date="2019-09" db="EMBL/GenBank/DDBJ databases">
        <authorList>
            <person name="Brejova B."/>
        </authorList>
    </citation>
    <scope>NUCLEOTIDE SEQUENCE [LARGE SCALE GENOMIC DNA]</scope>
</reference>
<feature type="region of interest" description="Disordered" evidence="1">
    <location>
        <begin position="74"/>
        <end position="264"/>
    </location>
</feature>
<dbReference type="EMBL" id="CABVLU010000001">
    <property type="protein sequence ID" value="VVT46634.1"/>
    <property type="molecule type" value="Genomic_DNA"/>
</dbReference>
<evidence type="ECO:0000256" key="1">
    <source>
        <dbReference type="SAM" id="MobiDB-lite"/>
    </source>
</evidence>
<dbReference type="Proteomes" id="UP000398389">
    <property type="component" value="Unassembled WGS sequence"/>
</dbReference>
<evidence type="ECO:0000313" key="3">
    <source>
        <dbReference type="Proteomes" id="UP000398389"/>
    </source>
</evidence>
<gene>
    <name evidence="2" type="ORF">SAPINGB_P001311</name>
</gene>
<name>A0A5E8BB88_9ASCO</name>
<dbReference type="RefSeq" id="XP_031851925.1">
    <property type="nucleotide sequence ID" value="XM_031996034.1"/>
</dbReference>
<sequence length="425" mass="47665">MNPQSNNVSNTQPPNNSSLEENFYSKIEFVLQFSQDRREKNSPAYHTYNRLKQRAYKKRKKKAQAFALLAATSGLSSPHTQESPHNKPILSSSLPSSKVSVKSSSFPYSSPSHLSGHFKASHPSIDSRNHFPPQLPPLNPCPSNQQPLLFQNPVPQIQQQRSVPQIQQPYPGSQILQPYPGSQVPQPYPGSQVSQPYPGSQIPQPYPVPQIPQPYPVSQIPQPYPVSQIQQPYPGSQVPQPYPGSQVSQPYPGSQIPQSYPVSQIPQPYPIYTRPPLPIPEPDVQHYPISLNTQQKPTPEIRQTVLPSTSEIYSNCNRNSMPAVSSAHGNDPFLSSNLTNIRNQHQNEQFRTSPTCNQHNYSCMELSKTTAQQNYPRMESSMMPTQQNYPRMEPSMTTTQQPTKRVVIDLRHIDLDAEDSSSDGS</sequence>
<feature type="compositionally biased region" description="Low complexity" evidence="1">
    <location>
        <begin position="90"/>
        <end position="115"/>
    </location>
</feature>